<organism evidence="1 2">
    <name type="scientific">Lacticaseibacillus hegangensis</name>
    <dbReference type="NCBI Taxonomy" id="2486010"/>
    <lineage>
        <taxon>Bacteria</taxon>
        <taxon>Bacillati</taxon>
        <taxon>Bacillota</taxon>
        <taxon>Bacilli</taxon>
        <taxon>Lactobacillales</taxon>
        <taxon>Lactobacillaceae</taxon>
        <taxon>Lacticaseibacillus</taxon>
    </lineage>
</organism>
<dbReference type="Pfam" id="PF10704">
    <property type="entry name" value="DUF2508"/>
    <property type="match status" value="1"/>
</dbReference>
<keyword evidence="2" id="KW-1185">Reference proteome</keyword>
<dbReference type="Proteomes" id="UP001597212">
    <property type="component" value="Unassembled WGS sequence"/>
</dbReference>
<name>A0ABW4CRT3_9LACO</name>
<dbReference type="EMBL" id="JBHTOK010000004">
    <property type="protein sequence ID" value="MFD1439959.1"/>
    <property type="molecule type" value="Genomic_DNA"/>
</dbReference>
<accession>A0ABW4CRT3</accession>
<reference evidence="2" key="1">
    <citation type="journal article" date="2019" name="Int. J. Syst. Evol. Microbiol.">
        <title>The Global Catalogue of Microorganisms (GCM) 10K type strain sequencing project: providing services to taxonomists for standard genome sequencing and annotation.</title>
        <authorList>
            <consortium name="The Broad Institute Genomics Platform"/>
            <consortium name="The Broad Institute Genome Sequencing Center for Infectious Disease"/>
            <person name="Wu L."/>
            <person name="Ma J."/>
        </authorList>
    </citation>
    <scope>NUCLEOTIDE SEQUENCE [LARGE SCALE GENOMIC DNA]</scope>
    <source>
        <strain evidence="2">CCM 8912</strain>
    </source>
</reference>
<proteinExistence type="predicted"/>
<evidence type="ECO:0000313" key="2">
    <source>
        <dbReference type="Proteomes" id="UP001597212"/>
    </source>
</evidence>
<evidence type="ECO:0000313" key="1">
    <source>
        <dbReference type="EMBL" id="MFD1439959.1"/>
    </source>
</evidence>
<sequence length="86" mass="10144">MFFGKKKPSIKDAADLQLMDEIYRVRDRMASQRKLVGSFREIDEVTKAQLDLQAALFDFLHREARERQVPGRLVEQMAARYLEENQ</sequence>
<protein>
    <submittedName>
        <fullName evidence="1">YaaL family protein</fullName>
    </submittedName>
</protein>
<gene>
    <name evidence="1" type="ORF">ACFQ5K_00950</name>
</gene>
<comment type="caution">
    <text evidence="1">The sequence shown here is derived from an EMBL/GenBank/DDBJ whole genome shotgun (WGS) entry which is preliminary data.</text>
</comment>
<dbReference type="InterPro" id="IPR019644">
    <property type="entry name" value="DUF2508"/>
</dbReference>
<dbReference type="RefSeq" id="WP_125755777.1">
    <property type="nucleotide sequence ID" value="NZ_JBHTOK010000004.1"/>
</dbReference>